<evidence type="ECO:0000313" key="7">
    <source>
        <dbReference type="Proteomes" id="UP000233786"/>
    </source>
</evidence>
<keyword evidence="7" id="KW-1185">Reference proteome</keyword>
<proteinExistence type="predicted"/>
<protein>
    <submittedName>
        <fullName evidence="6">Biotin carboxylase</fullName>
    </submittedName>
</protein>
<dbReference type="GO" id="GO:0016874">
    <property type="term" value="F:ligase activity"/>
    <property type="evidence" value="ECO:0007669"/>
    <property type="project" value="UniProtKB-KW"/>
</dbReference>
<dbReference type="PANTHER" id="PTHR43585:SF2">
    <property type="entry name" value="ATP-GRASP ENZYME FSQD"/>
    <property type="match status" value="1"/>
</dbReference>
<evidence type="ECO:0000256" key="1">
    <source>
        <dbReference type="ARBA" id="ARBA00022598"/>
    </source>
</evidence>
<sequence>MPRVALIADRHGMAEYAKKAGADVVVVHEPADPADQIAGFCQQTIARPLDDPSGIVAALRPLHEQQPFSRVLTTNEEGVLAAAVATAELGLQGNSVESVLALKDKSLTRQAMERHDIAPVRHRVVSSAAELEDFHREIGDHIIVKPMDSMASANVHLIAEPDGTGDAWRQLVAAGYRTALAEEYLRGPEVSVETLSVRGEHHVVSINEHLLNDYFVAVGHTMPSRITGDHFAELCSLTRRLLDAVGLFEGPSHTEFILTERGPRIVESQSRMAGAGVGELERRSHGVNRARLAVTVPLGLEQVPAGLPLDGGGAAIRFFVPRPGEVTAIRGLDAVDATLTHTGIDTYGRTMNELLDFAGVEVGVRLAAQVGDVVPEIQSGLERRMGYVVASGRDGADAALRAESVMNRIEIETRPI</sequence>
<evidence type="ECO:0000259" key="5">
    <source>
        <dbReference type="PROSITE" id="PS50975"/>
    </source>
</evidence>
<dbReference type="InterPro" id="IPR040570">
    <property type="entry name" value="LAL_C2"/>
</dbReference>
<accession>A0A2N3Y1I7</accession>
<dbReference type="Pfam" id="PF13535">
    <property type="entry name" value="ATP-grasp_4"/>
    <property type="match status" value="1"/>
</dbReference>
<dbReference type="Pfam" id="PF18603">
    <property type="entry name" value="LAL_C2"/>
    <property type="match status" value="1"/>
</dbReference>
<dbReference type="RefSeq" id="WP_101376671.1">
    <property type="nucleotide sequence ID" value="NZ_CP061007.1"/>
</dbReference>
<dbReference type="OrthoDB" id="6964321at2"/>
<dbReference type="STRING" id="994479.GCA_000194155_04655"/>
<dbReference type="Gene3D" id="3.40.50.20">
    <property type="match status" value="1"/>
</dbReference>
<comment type="caution">
    <text evidence="6">The sequence shown here is derived from an EMBL/GenBank/DDBJ whole genome shotgun (WGS) entry which is preliminary data.</text>
</comment>
<organism evidence="6 7">
    <name type="scientific">Saccharopolyspora spinosa</name>
    <dbReference type="NCBI Taxonomy" id="60894"/>
    <lineage>
        <taxon>Bacteria</taxon>
        <taxon>Bacillati</taxon>
        <taxon>Actinomycetota</taxon>
        <taxon>Actinomycetes</taxon>
        <taxon>Pseudonocardiales</taxon>
        <taxon>Pseudonocardiaceae</taxon>
        <taxon>Saccharopolyspora</taxon>
    </lineage>
</organism>
<feature type="domain" description="ATP-grasp" evidence="5">
    <location>
        <begin position="109"/>
        <end position="298"/>
    </location>
</feature>
<dbReference type="InterPro" id="IPR013815">
    <property type="entry name" value="ATP_grasp_subdomain_1"/>
</dbReference>
<evidence type="ECO:0000313" key="6">
    <source>
        <dbReference type="EMBL" id="PKW16750.1"/>
    </source>
</evidence>
<dbReference type="InterPro" id="IPR041472">
    <property type="entry name" value="BL00235/CARNS1_N"/>
</dbReference>
<evidence type="ECO:0000256" key="4">
    <source>
        <dbReference type="PROSITE-ProRule" id="PRU00409"/>
    </source>
</evidence>
<dbReference type="SUPFAM" id="SSF56059">
    <property type="entry name" value="Glutathione synthetase ATP-binding domain-like"/>
    <property type="match status" value="1"/>
</dbReference>
<dbReference type="EMBL" id="PJNB01000001">
    <property type="protein sequence ID" value="PKW16750.1"/>
    <property type="molecule type" value="Genomic_DNA"/>
</dbReference>
<reference evidence="6" key="1">
    <citation type="submission" date="2017-12" db="EMBL/GenBank/DDBJ databases">
        <title>Sequencing the genomes of 1000 Actinobacteria strains.</title>
        <authorList>
            <person name="Klenk H.-P."/>
        </authorList>
    </citation>
    <scope>NUCLEOTIDE SEQUENCE [LARGE SCALE GENOMIC DNA]</scope>
    <source>
        <strain evidence="6">DSM 44228</strain>
    </source>
</reference>
<dbReference type="Proteomes" id="UP000233786">
    <property type="component" value="Unassembled WGS sequence"/>
</dbReference>
<keyword evidence="1" id="KW-0436">Ligase</keyword>
<keyword evidence="2 4" id="KW-0547">Nucleotide-binding</keyword>
<dbReference type="PANTHER" id="PTHR43585">
    <property type="entry name" value="FUMIPYRROLE BIOSYNTHESIS PROTEIN C"/>
    <property type="match status" value="1"/>
</dbReference>
<dbReference type="Gene3D" id="3.30.470.20">
    <property type="entry name" value="ATP-grasp fold, B domain"/>
    <property type="match status" value="1"/>
</dbReference>
<dbReference type="Gene3D" id="3.30.1490.20">
    <property type="entry name" value="ATP-grasp fold, A domain"/>
    <property type="match status" value="1"/>
</dbReference>
<dbReference type="GO" id="GO:0005524">
    <property type="term" value="F:ATP binding"/>
    <property type="evidence" value="ECO:0007669"/>
    <property type="project" value="UniProtKB-UniRule"/>
</dbReference>
<evidence type="ECO:0000256" key="3">
    <source>
        <dbReference type="ARBA" id="ARBA00022840"/>
    </source>
</evidence>
<evidence type="ECO:0000256" key="2">
    <source>
        <dbReference type="ARBA" id="ARBA00022741"/>
    </source>
</evidence>
<dbReference type="GO" id="GO:0046872">
    <property type="term" value="F:metal ion binding"/>
    <property type="evidence" value="ECO:0007669"/>
    <property type="project" value="InterPro"/>
</dbReference>
<dbReference type="AlphaFoldDB" id="A0A2N3Y1I7"/>
<gene>
    <name evidence="6" type="ORF">A8926_4625</name>
</gene>
<dbReference type="InterPro" id="IPR011761">
    <property type="entry name" value="ATP-grasp"/>
</dbReference>
<dbReference type="PROSITE" id="PS50975">
    <property type="entry name" value="ATP_GRASP"/>
    <property type="match status" value="1"/>
</dbReference>
<keyword evidence="3 4" id="KW-0067">ATP-binding</keyword>
<dbReference type="InterPro" id="IPR052032">
    <property type="entry name" value="ATP-dep_AA_Ligase"/>
</dbReference>
<name>A0A2N3Y1I7_SACSN</name>
<dbReference type="Pfam" id="PF18130">
    <property type="entry name" value="ATPgrasp_N"/>
    <property type="match status" value="1"/>
</dbReference>